<protein>
    <submittedName>
        <fullName evidence="1">Uncharacterized protein</fullName>
    </submittedName>
</protein>
<keyword evidence="2" id="KW-1185">Reference proteome</keyword>
<reference evidence="1" key="1">
    <citation type="submission" date="2020-04" db="EMBL/GenBank/DDBJ databases">
        <authorList>
            <person name="Hogendoorn C."/>
        </authorList>
    </citation>
    <scope>NUCLEOTIDE SEQUENCE</scope>
    <source>
        <strain evidence="1">FAVT5</strain>
    </source>
</reference>
<organism evidence="1 2">
    <name type="scientific">Kyrpidia spormannii</name>
    <dbReference type="NCBI Taxonomy" id="2055160"/>
    <lineage>
        <taxon>Bacteria</taxon>
        <taxon>Bacillati</taxon>
        <taxon>Bacillota</taxon>
        <taxon>Bacilli</taxon>
        <taxon>Bacillales</taxon>
        <taxon>Alicyclobacillaceae</taxon>
        <taxon>Kyrpidia</taxon>
    </lineage>
</organism>
<proteinExistence type="predicted"/>
<dbReference type="EMBL" id="LR792684">
    <property type="protein sequence ID" value="CAB3391408.1"/>
    <property type="molecule type" value="Genomic_DNA"/>
</dbReference>
<gene>
    <name evidence="1" type="ORF">FAVT5_1356</name>
</gene>
<evidence type="ECO:0000313" key="1">
    <source>
        <dbReference type="EMBL" id="CAB3391408.1"/>
    </source>
</evidence>
<dbReference type="Proteomes" id="UP000501793">
    <property type="component" value="Chromosome"/>
</dbReference>
<name>A0ACA8Z7V3_9BACL</name>
<accession>A0ACA8Z7V3</accession>
<evidence type="ECO:0000313" key="2">
    <source>
        <dbReference type="Proteomes" id="UP000501793"/>
    </source>
</evidence>
<sequence>MSRDSDSFCLIAIDNMIPTCVFLKGLSDNLITRLLSGRKGIHLHKHTTVTAIIGPGRHWRYDESRSR</sequence>